<proteinExistence type="predicted"/>
<evidence type="ECO:0000313" key="4">
    <source>
        <dbReference type="Proteomes" id="UP001320420"/>
    </source>
</evidence>
<dbReference type="EMBL" id="JAKJXP020000004">
    <property type="protein sequence ID" value="KAK7757037.1"/>
    <property type="molecule type" value="Genomic_DNA"/>
</dbReference>
<dbReference type="Pfam" id="PF22942">
    <property type="entry name" value="DUF7025"/>
    <property type="match status" value="1"/>
</dbReference>
<feature type="region of interest" description="Disordered" evidence="1">
    <location>
        <begin position="225"/>
        <end position="280"/>
    </location>
</feature>
<evidence type="ECO:0000313" key="3">
    <source>
        <dbReference type="EMBL" id="KAK7757037.1"/>
    </source>
</evidence>
<evidence type="ECO:0000259" key="2">
    <source>
        <dbReference type="Pfam" id="PF22942"/>
    </source>
</evidence>
<dbReference type="AlphaFoldDB" id="A0AAN9YWC7"/>
<dbReference type="Proteomes" id="UP001320420">
    <property type="component" value="Unassembled WGS sequence"/>
</dbReference>
<feature type="region of interest" description="Disordered" evidence="1">
    <location>
        <begin position="1"/>
        <end position="76"/>
    </location>
</feature>
<accession>A0AAN9YWC7</accession>
<keyword evidence="4" id="KW-1185">Reference proteome</keyword>
<gene>
    <name evidence="3" type="ORF">SLS62_001053</name>
</gene>
<protein>
    <recommendedName>
        <fullName evidence="2">DUF7025 domain-containing protein</fullName>
    </recommendedName>
</protein>
<organism evidence="3 4">
    <name type="scientific">Diatrype stigma</name>
    <dbReference type="NCBI Taxonomy" id="117547"/>
    <lineage>
        <taxon>Eukaryota</taxon>
        <taxon>Fungi</taxon>
        <taxon>Dikarya</taxon>
        <taxon>Ascomycota</taxon>
        <taxon>Pezizomycotina</taxon>
        <taxon>Sordariomycetes</taxon>
        <taxon>Xylariomycetidae</taxon>
        <taxon>Xylariales</taxon>
        <taxon>Diatrypaceae</taxon>
        <taxon>Diatrype</taxon>
    </lineage>
</organism>
<feature type="compositionally biased region" description="Basic and acidic residues" evidence="1">
    <location>
        <begin position="225"/>
        <end position="235"/>
    </location>
</feature>
<reference evidence="3 4" key="1">
    <citation type="submission" date="2024-02" db="EMBL/GenBank/DDBJ databases">
        <title>De novo assembly and annotation of 12 fungi associated with fruit tree decline syndrome in Ontario, Canada.</title>
        <authorList>
            <person name="Sulman M."/>
            <person name="Ellouze W."/>
            <person name="Ilyukhin E."/>
        </authorList>
    </citation>
    <scope>NUCLEOTIDE SEQUENCE [LARGE SCALE GENOMIC DNA]</scope>
    <source>
        <strain evidence="3 4">M11/M66-122</strain>
    </source>
</reference>
<name>A0AAN9YWC7_9PEZI</name>
<dbReference type="PANTHER" id="PTHR46411:SF3">
    <property type="entry name" value="AAA+ ATPASE DOMAIN-CONTAINING PROTEIN"/>
    <property type="match status" value="1"/>
</dbReference>
<sequence>MDNLAMASEEDPLDPNMATVPQLGEKDRLTSALMAPRNASPIPTRSVQEDDGTQDERYESPVEDDTKFEEETRIPREDRRITPEVRYYNFEGFMNRMVGDQGDYVIEVLVTNADWFEDIDAEMIKRGQRGNVVEYHGRQNEKPKDASKMQLKLAQGSKAPLDGRIHRVRIRSKAILDALSSVSRCTELLEGEKKGEDIFEFCRPFKLFEYCQVEMKNVLARMETAEKEKHDHSDTGLDGQEPMAANISGDKTTGTEHVPVLDEAQGSKEASDEGEEPRTMPTGVALQHMRCYVDFVEDIILPIRKRFERFDNKTRPKIKYEEIPYLFRSGALAFLPRKGMNLQTLQRSSVQQIWRMAFCRPVDALTRTTDLKVDSPEHNDPSYTKWGIYSLDYDGDNLVPIWHTVTFALFYGEREITSLECYPLEFHPGYESLLDEQSRSGQVFKSCITDSIRHLYYTGWTPMTGIRAEYLTDEKGEEIRYPEYIESEVVIDFKEALRNHPYWMTDILEPLDWSLPWYVEDNHILASAFGRSTPRGRMDLGAVTAKTI</sequence>
<evidence type="ECO:0000256" key="1">
    <source>
        <dbReference type="SAM" id="MobiDB-lite"/>
    </source>
</evidence>
<feature type="domain" description="DUF7025" evidence="2">
    <location>
        <begin position="311"/>
        <end position="428"/>
    </location>
</feature>
<dbReference type="PANTHER" id="PTHR46411">
    <property type="entry name" value="FAMILY ATPASE, PUTATIVE-RELATED"/>
    <property type="match status" value="1"/>
</dbReference>
<comment type="caution">
    <text evidence="3">The sequence shown here is derived from an EMBL/GenBank/DDBJ whole genome shotgun (WGS) entry which is preliminary data.</text>
</comment>
<dbReference type="InterPro" id="IPR054289">
    <property type="entry name" value="DUF7025"/>
</dbReference>